<feature type="compositionally biased region" description="Polar residues" evidence="1">
    <location>
        <begin position="30"/>
        <end position="40"/>
    </location>
</feature>
<protein>
    <recommendedName>
        <fullName evidence="5">Lipoprotein</fullName>
    </recommendedName>
</protein>
<dbReference type="PROSITE" id="PS51257">
    <property type="entry name" value="PROKAR_LIPOPROTEIN"/>
    <property type="match status" value="1"/>
</dbReference>
<sequence precursor="true">MRFSDMKKITIIASLLVVFAACQKADIHPNTRSSENSVGSPTKCLTPELKNGAGSNSGNTLSTGTGTVIDSTNPDVSPEGGDITDPLRKKDKKDMR</sequence>
<dbReference type="Proteomes" id="UP000007463">
    <property type="component" value="Chromosome"/>
</dbReference>
<evidence type="ECO:0000256" key="2">
    <source>
        <dbReference type="SAM" id="SignalP"/>
    </source>
</evidence>
<name>F2I9T0_FLUTR</name>
<feature type="chain" id="PRO_5003278297" description="Lipoprotein" evidence="2">
    <location>
        <begin position="21"/>
        <end position="96"/>
    </location>
</feature>
<dbReference type="AlphaFoldDB" id="F2I9T0"/>
<proteinExistence type="predicted"/>
<evidence type="ECO:0008006" key="5">
    <source>
        <dbReference type="Google" id="ProtNLM"/>
    </source>
</evidence>
<keyword evidence="2" id="KW-0732">Signal</keyword>
<reference evidence="4" key="2">
    <citation type="submission" date="2011-02" db="EMBL/GenBank/DDBJ databases">
        <title>The complete genome of Fluviicola taffensis DSM 16823.</title>
        <authorList>
            <consortium name="US DOE Joint Genome Institute (JGI-PGF)"/>
            <person name="Lucas S."/>
            <person name="Copeland A."/>
            <person name="Lapidus A."/>
            <person name="Bruce D."/>
            <person name="Goodwin L."/>
            <person name="Pitluck S."/>
            <person name="Kyrpides N."/>
            <person name="Mavromatis K."/>
            <person name="Ivanova N."/>
            <person name="Mikhailova N."/>
            <person name="Pagani I."/>
            <person name="Chertkov O."/>
            <person name="Detter J.C."/>
            <person name="Han C."/>
            <person name="Tapia R."/>
            <person name="Land M."/>
            <person name="Hauser L."/>
            <person name="Markowitz V."/>
            <person name="Cheng J.-F."/>
            <person name="Hugenholtz P."/>
            <person name="Woyke T."/>
            <person name="Wu D."/>
            <person name="Tindall B."/>
            <person name="Pomrenke H.G."/>
            <person name="Brambilla E."/>
            <person name="Klenk H.-P."/>
            <person name="Eisen J.A."/>
        </authorList>
    </citation>
    <scope>NUCLEOTIDE SEQUENCE [LARGE SCALE GENOMIC DNA]</scope>
    <source>
        <strain evidence="4">DSM 16823 / RW262 / RW262</strain>
    </source>
</reference>
<feature type="compositionally biased region" description="Low complexity" evidence="1">
    <location>
        <begin position="51"/>
        <end position="67"/>
    </location>
</feature>
<organism evidence="3 4">
    <name type="scientific">Fluviicola taffensis (strain DSM 16823 / NCIMB 13979 / RW262)</name>
    <dbReference type="NCBI Taxonomy" id="755732"/>
    <lineage>
        <taxon>Bacteria</taxon>
        <taxon>Pseudomonadati</taxon>
        <taxon>Bacteroidota</taxon>
        <taxon>Flavobacteriia</taxon>
        <taxon>Flavobacteriales</taxon>
        <taxon>Crocinitomicaceae</taxon>
        <taxon>Fluviicola</taxon>
    </lineage>
</organism>
<feature type="signal peptide" evidence="2">
    <location>
        <begin position="1"/>
        <end position="20"/>
    </location>
</feature>
<accession>F2I9T0</accession>
<keyword evidence="4" id="KW-1185">Reference proteome</keyword>
<reference evidence="3 4" key="1">
    <citation type="journal article" date="2011" name="Stand. Genomic Sci.">
        <title>Complete genome sequence of the gliding freshwater bacterium Fluviicola taffensis type strain (RW262).</title>
        <authorList>
            <person name="Woyke T."/>
            <person name="Chertkov O."/>
            <person name="Lapidus A."/>
            <person name="Nolan M."/>
            <person name="Lucas S."/>
            <person name="Del Rio T.G."/>
            <person name="Tice H."/>
            <person name="Cheng J.F."/>
            <person name="Tapia R."/>
            <person name="Han C."/>
            <person name="Goodwin L."/>
            <person name="Pitluck S."/>
            <person name="Liolios K."/>
            <person name="Pagani I."/>
            <person name="Ivanova N."/>
            <person name="Huntemann M."/>
            <person name="Mavromatis K."/>
            <person name="Mikhailova N."/>
            <person name="Pati A."/>
            <person name="Chen A."/>
            <person name="Palaniappan K."/>
            <person name="Land M."/>
            <person name="Hauser L."/>
            <person name="Brambilla E.M."/>
            <person name="Rohde M."/>
            <person name="Mwirichia R."/>
            <person name="Sikorski J."/>
            <person name="Tindall B.J."/>
            <person name="Goker M."/>
            <person name="Bristow J."/>
            <person name="Eisen J.A."/>
            <person name="Markowitz V."/>
            <person name="Hugenholtz P."/>
            <person name="Klenk H.P."/>
            <person name="Kyrpides N.C."/>
        </authorList>
    </citation>
    <scope>NUCLEOTIDE SEQUENCE [LARGE SCALE GENOMIC DNA]</scope>
    <source>
        <strain evidence="4">DSM 16823 / RW262 / RW262</strain>
    </source>
</reference>
<dbReference type="HOGENOM" id="CLU_2355600_0_0_10"/>
<evidence type="ECO:0000313" key="3">
    <source>
        <dbReference type="EMBL" id="AEA43076.1"/>
    </source>
</evidence>
<dbReference type="KEGG" id="fte:Fluta_1078"/>
<dbReference type="STRING" id="755732.Fluta_1078"/>
<dbReference type="EMBL" id="CP002542">
    <property type="protein sequence ID" value="AEA43076.1"/>
    <property type="molecule type" value="Genomic_DNA"/>
</dbReference>
<feature type="region of interest" description="Disordered" evidence="1">
    <location>
        <begin position="28"/>
        <end position="96"/>
    </location>
</feature>
<gene>
    <name evidence="3" type="ordered locus">Fluta_1078</name>
</gene>
<feature type="compositionally biased region" description="Basic and acidic residues" evidence="1">
    <location>
        <begin position="85"/>
        <end position="96"/>
    </location>
</feature>
<evidence type="ECO:0000256" key="1">
    <source>
        <dbReference type="SAM" id="MobiDB-lite"/>
    </source>
</evidence>
<evidence type="ECO:0000313" key="4">
    <source>
        <dbReference type="Proteomes" id="UP000007463"/>
    </source>
</evidence>